<reference evidence="3 4" key="1">
    <citation type="submission" date="2019-09" db="EMBL/GenBank/DDBJ databases">
        <title>Genome sequence and assembly of Taibaiella sp.</title>
        <authorList>
            <person name="Chhetri G."/>
        </authorList>
    </citation>
    <scope>NUCLEOTIDE SEQUENCE [LARGE SCALE GENOMIC DNA]</scope>
    <source>
        <strain evidence="3 4">KVB11</strain>
    </source>
</reference>
<dbReference type="AlphaFoldDB" id="A0A5M6CAP1"/>
<evidence type="ECO:0000256" key="2">
    <source>
        <dbReference type="SAM" id="SignalP"/>
    </source>
</evidence>
<dbReference type="RefSeq" id="WP_150033740.1">
    <property type="nucleotide sequence ID" value="NZ_VWSH01000004.1"/>
</dbReference>
<organism evidence="3 4">
    <name type="scientific">Taibaiella lutea</name>
    <dbReference type="NCBI Taxonomy" id="2608001"/>
    <lineage>
        <taxon>Bacteria</taxon>
        <taxon>Pseudomonadati</taxon>
        <taxon>Bacteroidota</taxon>
        <taxon>Chitinophagia</taxon>
        <taxon>Chitinophagales</taxon>
        <taxon>Chitinophagaceae</taxon>
        <taxon>Taibaiella</taxon>
    </lineage>
</organism>
<evidence type="ECO:0000313" key="4">
    <source>
        <dbReference type="Proteomes" id="UP000323632"/>
    </source>
</evidence>
<feature type="region of interest" description="Disordered" evidence="1">
    <location>
        <begin position="22"/>
        <end position="77"/>
    </location>
</feature>
<comment type="caution">
    <text evidence="3">The sequence shown here is derived from an EMBL/GenBank/DDBJ whole genome shotgun (WGS) entry which is preliminary data.</text>
</comment>
<keyword evidence="2" id="KW-0732">Signal</keyword>
<gene>
    <name evidence="3" type="ORF">F0919_15680</name>
</gene>
<dbReference type="EMBL" id="VWSH01000004">
    <property type="protein sequence ID" value="KAA5532238.1"/>
    <property type="molecule type" value="Genomic_DNA"/>
</dbReference>
<proteinExistence type="predicted"/>
<protein>
    <recommendedName>
        <fullName evidence="5">Pentapeptide MXKDX repeat protein</fullName>
    </recommendedName>
</protein>
<feature type="signal peptide" evidence="2">
    <location>
        <begin position="1"/>
        <end position="20"/>
    </location>
</feature>
<keyword evidence="4" id="KW-1185">Reference proteome</keyword>
<dbReference type="Proteomes" id="UP000323632">
    <property type="component" value="Unassembled WGS sequence"/>
</dbReference>
<evidence type="ECO:0000256" key="1">
    <source>
        <dbReference type="SAM" id="MobiDB-lite"/>
    </source>
</evidence>
<feature type="chain" id="PRO_5024375394" description="Pentapeptide MXKDX repeat protein" evidence="2">
    <location>
        <begin position="21"/>
        <end position="77"/>
    </location>
</feature>
<accession>A0A5M6CAP1</accession>
<name>A0A5M6CAP1_9BACT</name>
<evidence type="ECO:0000313" key="3">
    <source>
        <dbReference type="EMBL" id="KAA5532238.1"/>
    </source>
</evidence>
<sequence length="77" mass="8573">MKRIFLMLCGCMLFTSLSFAQQDSTGMNGKNKSAKKHNSSTSTQNDTSKKDSSKKMKRNDKKGGMNNNLDSTATMER</sequence>
<feature type="compositionally biased region" description="Polar residues" evidence="1">
    <location>
        <begin position="22"/>
        <end position="31"/>
    </location>
</feature>
<evidence type="ECO:0008006" key="5">
    <source>
        <dbReference type="Google" id="ProtNLM"/>
    </source>
</evidence>